<organism evidence="12 13">
    <name type="scientific">Mucuna pruriens</name>
    <name type="common">Velvet bean</name>
    <name type="synonym">Dolichos pruriens</name>
    <dbReference type="NCBI Taxonomy" id="157652"/>
    <lineage>
        <taxon>Eukaryota</taxon>
        <taxon>Viridiplantae</taxon>
        <taxon>Streptophyta</taxon>
        <taxon>Embryophyta</taxon>
        <taxon>Tracheophyta</taxon>
        <taxon>Spermatophyta</taxon>
        <taxon>Magnoliopsida</taxon>
        <taxon>eudicotyledons</taxon>
        <taxon>Gunneridae</taxon>
        <taxon>Pentapetalae</taxon>
        <taxon>rosids</taxon>
        <taxon>fabids</taxon>
        <taxon>Fabales</taxon>
        <taxon>Fabaceae</taxon>
        <taxon>Papilionoideae</taxon>
        <taxon>50 kb inversion clade</taxon>
        <taxon>NPAAA clade</taxon>
        <taxon>indigoferoid/millettioid clade</taxon>
        <taxon>Phaseoleae</taxon>
        <taxon>Mucuna</taxon>
    </lineage>
</organism>
<dbReference type="PRINTS" id="PR00765">
    <property type="entry name" value="CRBOXYPTASEA"/>
</dbReference>
<dbReference type="CDD" id="cd18172">
    <property type="entry name" value="M14_CP_plant"/>
    <property type="match status" value="1"/>
</dbReference>
<comment type="cofactor">
    <cofactor evidence="1">
        <name>Zn(2+)</name>
        <dbReference type="ChEBI" id="CHEBI:29105"/>
    </cofactor>
</comment>
<dbReference type="AlphaFoldDB" id="A0A371G1U7"/>
<proteinExistence type="inferred from homology"/>
<evidence type="ECO:0000256" key="10">
    <source>
        <dbReference type="SAM" id="SignalP"/>
    </source>
</evidence>
<dbReference type="STRING" id="157652.A0A371G1U7"/>
<evidence type="ECO:0000259" key="11">
    <source>
        <dbReference type="PROSITE" id="PS52035"/>
    </source>
</evidence>
<dbReference type="SMART" id="SM00631">
    <property type="entry name" value="Zn_pept"/>
    <property type="match status" value="1"/>
</dbReference>
<evidence type="ECO:0000313" key="13">
    <source>
        <dbReference type="Proteomes" id="UP000257109"/>
    </source>
</evidence>
<dbReference type="PROSITE" id="PS00133">
    <property type="entry name" value="CARBOXYPEPT_ZN_2"/>
    <property type="match status" value="1"/>
</dbReference>
<accession>A0A371G1U7</accession>
<dbReference type="Gene3D" id="3.40.630.10">
    <property type="entry name" value="Zn peptidases"/>
    <property type="match status" value="1"/>
</dbReference>
<feature type="active site" description="Proton donor/acceptor" evidence="9">
    <location>
        <position position="309"/>
    </location>
</feature>
<dbReference type="CDD" id="cd11308">
    <property type="entry name" value="Peptidase_M14NE-CP-C_like"/>
    <property type="match status" value="1"/>
</dbReference>
<dbReference type="InterPro" id="IPR057247">
    <property type="entry name" value="CARBOXYPEPT_ZN_2"/>
</dbReference>
<dbReference type="InterPro" id="IPR000834">
    <property type="entry name" value="Peptidase_M14"/>
</dbReference>
<evidence type="ECO:0000256" key="5">
    <source>
        <dbReference type="ARBA" id="ARBA00022723"/>
    </source>
</evidence>
<dbReference type="PROSITE" id="PS00132">
    <property type="entry name" value="CARBOXYPEPT_ZN_1"/>
    <property type="match status" value="1"/>
</dbReference>
<dbReference type="SUPFAM" id="SSF49464">
    <property type="entry name" value="Carboxypeptidase regulatory domain-like"/>
    <property type="match status" value="1"/>
</dbReference>
<reference evidence="12" key="1">
    <citation type="submission" date="2018-05" db="EMBL/GenBank/DDBJ databases">
        <title>Draft genome of Mucuna pruriens seed.</title>
        <authorList>
            <person name="Nnadi N.E."/>
            <person name="Vos R."/>
            <person name="Hasami M.H."/>
            <person name="Devisetty U.K."/>
            <person name="Aguiy J.C."/>
        </authorList>
    </citation>
    <scope>NUCLEOTIDE SEQUENCE [LARGE SCALE GENOMIC DNA]</scope>
    <source>
        <strain evidence="12">JCA_2017</strain>
    </source>
</reference>
<evidence type="ECO:0000256" key="6">
    <source>
        <dbReference type="ARBA" id="ARBA00022801"/>
    </source>
</evidence>
<comment type="similarity">
    <text evidence="2 9">Belongs to the peptidase M14 family.</text>
</comment>
<dbReference type="EMBL" id="QJKJ01007029">
    <property type="protein sequence ID" value="RDX84508.1"/>
    <property type="molecule type" value="Genomic_DNA"/>
</dbReference>
<keyword evidence="13" id="KW-1185">Reference proteome</keyword>
<dbReference type="InterPro" id="IPR050753">
    <property type="entry name" value="Peptidase_M14_domain"/>
</dbReference>
<keyword evidence="4" id="KW-0645">Protease</keyword>
<keyword evidence="7" id="KW-0862">Zinc</keyword>
<keyword evidence="3 12" id="KW-0121">Carboxypeptidase</keyword>
<evidence type="ECO:0000256" key="9">
    <source>
        <dbReference type="PROSITE-ProRule" id="PRU01379"/>
    </source>
</evidence>
<dbReference type="PANTHER" id="PTHR11532">
    <property type="entry name" value="PROTEASE M14 CARBOXYPEPTIDASE"/>
    <property type="match status" value="1"/>
</dbReference>
<evidence type="ECO:0000256" key="2">
    <source>
        <dbReference type="ARBA" id="ARBA00005988"/>
    </source>
</evidence>
<dbReference type="Proteomes" id="UP000257109">
    <property type="component" value="Unassembled WGS sequence"/>
</dbReference>
<name>A0A371G1U7_MUCPR</name>
<dbReference type="Pfam" id="PF00246">
    <property type="entry name" value="Peptidase_M14"/>
    <property type="match status" value="1"/>
</dbReference>
<comment type="caution">
    <text evidence="12">The sequence shown here is derived from an EMBL/GenBank/DDBJ whole genome shotgun (WGS) entry which is preliminary data.</text>
</comment>
<protein>
    <submittedName>
        <fullName evidence="12">Carboxypeptidase SOL1</fullName>
    </submittedName>
</protein>
<evidence type="ECO:0000256" key="1">
    <source>
        <dbReference type="ARBA" id="ARBA00001947"/>
    </source>
</evidence>
<dbReference type="SUPFAM" id="SSF53187">
    <property type="entry name" value="Zn-dependent exopeptidases"/>
    <property type="match status" value="1"/>
</dbReference>
<keyword evidence="6" id="KW-0378">Hydrolase</keyword>
<dbReference type="GO" id="GO:0005615">
    <property type="term" value="C:extracellular space"/>
    <property type="evidence" value="ECO:0007669"/>
    <property type="project" value="TreeGrafter"/>
</dbReference>
<dbReference type="InterPro" id="IPR057246">
    <property type="entry name" value="CARBOXYPEPT_ZN_1"/>
</dbReference>
<dbReference type="FunFam" id="2.60.40.1120:FF:000018">
    <property type="entry name" value="Carboxypeptidase D"/>
    <property type="match status" value="1"/>
</dbReference>
<sequence length="481" mass="54037">MVTKMNLLFFLLLFASTISSSLARGSLQQTLLPSGKFNNCSNASHARHLLEDESRGQTSVDLAQGYMSNDDLERAIQEFGQRCSNISRIYSIGNSVNGVPLWVIEISDKPGEEETEPTFKYIGNVHGDEPVGRELLMFLANWLCDNHLKDPLATLIVENVHLHLLPSMNPDGFSLGKRGNANNIDLNRDFPDQFILVNDDEDSRQPETRAIMNWLRDIRFTASATLHGGALVANYPWDGSEDKRTKYYGCADDDAFRFIASIYSHSHYNMSSSKEFLGGITNGAAWYPLYGGMQDWNYIHAGCFELTLEVSDNKWPSAAELPILWKYNKMSMLNLVASLVKTGVHGRIYSSGDGRPLPGFITVRGINYTVRAGKTFGDYHRLLAPRDRYEVMASMPGYKSKNTTIWLDGAVTLDFVLDPEVSIKGTVLQNVYDCDCNSKCKQEFVQFLWGAHLEVFLVFIRRAKVKFSTSRQLAGAKRSVE</sequence>
<feature type="signal peptide" evidence="10">
    <location>
        <begin position="1"/>
        <end position="23"/>
    </location>
</feature>
<feature type="domain" description="Peptidase M14" evidence="11">
    <location>
        <begin position="65"/>
        <end position="339"/>
    </location>
</feature>
<evidence type="ECO:0000313" key="12">
    <source>
        <dbReference type="EMBL" id="RDX84508.1"/>
    </source>
</evidence>
<dbReference type="InterPro" id="IPR008969">
    <property type="entry name" value="CarboxyPept-like_regulatory"/>
</dbReference>
<feature type="non-terminal residue" evidence="12">
    <location>
        <position position="481"/>
    </location>
</feature>
<keyword evidence="10" id="KW-0732">Signal</keyword>
<dbReference type="PROSITE" id="PS52035">
    <property type="entry name" value="PEPTIDASE_M14"/>
    <property type="match status" value="1"/>
</dbReference>
<dbReference type="GO" id="GO:0004181">
    <property type="term" value="F:metallocarboxypeptidase activity"/>
    <property type="evidence" value="ECO:0007669"/>
    <property type="project" value="InterPro"/>
</dbReference>
<dbReference type="PANTHER" id="PTHR11532:SF57">
    <property type="entry name" value="CARBOXYPEPTIDASE D, B"/>
    <property type="match status" value="1"/>
</dbReference>
<evidence type="ECO:0000256" key="7">
    <source>
        <dbReference type="ARBA" id="ARBA00022833"/>
    </source>
</evidence>
<keyword evidence="8" id="KW-0325">Glycoprotein</keyword>
<feature type="chain" id="PRO_5016794289" evidence="10">
    <location>
        <begin position="24"/>
        <end position="481"/>
    </location>
</feature>
<dbReference type="FunFam" id="3.40.630.10:FF:000020">
    <property type="entry name" value="Carboxypeptidase D"/>
    <property type="match status" value="1"/>
</dbReference>
<gene>
    <name evidence="12" type="primary">SOL1</name>
    <name evidence="12" type="ORF">CR513_34425</name>
</gene>
<evidence type="ECO:0000256" key="8">
    <source>
        <dbReference type="ARBA" id="ARBA00023180"/>
    </source>
</evidence>
<dbReference type="OrthoDB" id="10249045at2759"/>
<evidence type="ECO:0000256" key="3">
    <source>
        <dbReference type="ARBA" id="ARBA00022645"/>
    </source>
</evidence>
<dbReference type="GO" id="GO:0008270">
    <property type="term" value="F:zinc ion binding"/>
    <property type="evidence" value="ECO:0007669"/>
    <property type="project" value="InterPro"/>
</dbReference>
<dbReference type="Gene3D" id="2.60.40.1120">
    <property type="entry name" value="Carboxypeptidase-like, regulatory domain"/>
    <property type="match status" value="1"/>
</dbReference>
<dbReference type="GO" id="GO:0016485">
    <property type="term" value="P:protein processing"/>
    <property type="evidence" value="ECO:0007669"/>
    <property type="project" value="TreeGrafter"/>
</dbReference>
<evidence type="ECO:0000256" key="4">
    <source>
        <dbReference type="ARBA" id="ARBA00022670"/>
    </source>
</evidence>
<keyword evidence="5" id="KW-0479">Metal-binding</keyword>
<dbReference type="GO" id="GO:0006518">
    <property type="term" value="P:peptide metabolic process"/>
    <property type="evidence" value="ECO:0007669"/>
    <property type="project" value="TreeGrafter"/>
</dbReference>